<organism evidence="1 2">
    <name type="scientific">Austropuccinia psidii MF-1</name>
    <dbReference type="NCBI Taxonomy" id="1389203"/>
    <lineage>
        <taxon>Eukaryota</taxon>
        <taxon>Fungi</taxon>
        <taxon>Dikarya</taxon>
        <taxon>Basidiomycota</taxon>
        <taxon>Pucciniomycotina</taxon>
        <taxon>Pucciniomycetes</taxon>
        <taxon>Pucciniales</taxon>
        <taxon>Sphaerophragmiaceae</taxon>
        <taxon>Austropuccinia</taxon>
    </lineage>
</organism>
<gene>
    <name evidence="1" type="ORF">O181_035792</name>
</gene>
<evidence type="ECO:0000313" key="2">
    <source>
        <dbReference type="Proteomes" id="UP000765509"/>
    </source>
</evidence>
<accession>A0A9Q3H9B2</accession>
<reference evidence="1" key="1">
    <citation type="submission" date="2021-03" db="EMBL/GenBank/DDBJ databases">
        <title>Draft genome sequence of rust myrtle Austropuccinia psidii MF-1, a brazilian biotype.</title>
        <authorList>
            <person name="Quecine M.C."/>
            <person name="Pachon D.M.R."/>
            <person name="Bonatelli M.L."/>
            <person name="Correr F.H."/>
            <person name="Franceschini L.M."/>
            <person name="Leite T.F."/>
            <person name="Margarido G.R.A."/>
            <person name="Almeida C.A."/>
            <person name="Ferrarezi J.A."/>
            <person name="Labate C.A."/>
        </authorList>
    </citation>
    <scope>NUCLEOTIDE SEQUENCE</scope>
    <source>
        <strain evidence="1">MF-1</strain>
    </source>
</reference>
<keyword evidence="2" id="KW-1185">Reference proteome</keyword>
<name>A0A9Q3H9B2_9BASI</name>
<protein>
    <submittedName>
        <fullName evidence="1">Uncharacterized protein</fullName>
    </submittedName>
</protein>
<evidence type="ECO:0000313" key="1">
    <source>
        <dbReference type="EMBL" id="MBW0496077.1"/>
    </source>
</evidence>
<sequence length="237" mass="28147">MHKSVIAKLELLTNTCDRIDSKYHVQDDEMEDFSTRNINYQIRDLKDYVVAVAENTSQFATNLARSDSEWKKLKEEILSQVEQIHKSYESNPHMPRHSTPLTEEKLSVKESLTPFVGENVISANDIPKLKEWPTFSGEGEYKHIEFIRTIDMLKEDFHIPDEVIVGKLHSLFNRTAKKWYYKMRQDHGKHYWSWWKSEGITKWGNNSWWFKVENDFENAILNSEKDGPLTWFFKKKV</sequence>
<dbReference type="EMBL" id="AVOT02013433">
    <property type="protein sequence ID" value="MBW0496077.1"/>
    <property type="molecule type" value="Genomic_DNA"/>
</dbReference>
<comment type="caution">
    <text evidence="1">The sequence shown here is derived from an EMBL/GenBank/DDBJ whole genome shotgun (WGS) entry which is preliminary data.</text>
</comment>
<dbReference type="AlphaFoldDB" id="A0A9Q3H9B2"/>
<dbReference type="Proteomes" id="UP000765509">
    <property type="component" value="Unassembled WGS sequence"/>
</dbReference>
<proteinExistence type="predicted"/>